<feature type="binding site" evidence="5">
    <location>
        <position position="223"/>
    </location>
    <ligand>
        <name>substrate</name>
    </ligand>
</feature>
<reference evidence="11 12" key="1">
    <citation type="submission" date="2020-08" db="EMBL/GenBank/DDBJ databases">
        <title>Genomic Encyclopedia of Type Strains, Phase III (KMG-III): the genomes of soil and plant-associated and newly described type strains.</title>
        <authorList>
            <person name="Whitman W."/>
        </authorList>
    </citation>
    <scope>NUCLEOTIDE SEQUENCE [LARGE SCALE GENOMIC DNA]</scope>
    <source>
        <strain evidence="11 12">CECT 7015</strain>
    </source>
</reference>
<dbReference type="InterPro" id="IPR046348">
    <property type="entry name" value="SIS_dom_sf"/>
</dbReference>
<feature type="binding site" evidence="5">
    <location>
        <position position="273"/>
    </location>
    <ligand>
        <name>substrate</name>
    </ligand>
</feature>
<dbReference type="InterPro" id="IPR050986">
    <property type="entry name" value="GutQ/KpsF_isomerases"/>
</dbReference>
<dbReference type="Pfam" id="PF01380">
    <property type="entry name" value="SIS"/>
    <property type="match status" value="1"/>
</dbReference>
<dbReference type="EMBL" id="JACHXN010000041">
    <property type="protein sequence ID" value="MBB3149750.1"/>
    <property type="molecule type" value="Genomic_DNA"/>
</dbReference>
<evidence type="ECO:0000256" key="5">
    <source>
        <dbReference type="PIRSR" id="PIRSR004692-1"/>
    </source>
</evidence>
<keyword evidence="11" id="KW-0413">Isomerase</keyword>
<dbReference type="CDD" id="cd05014">
    <property type="entry name" value="SIS_Kpsf"/>
    <property type="match status" value="1"/>
</dbReference>
<dbReference type="PANTHER" id="PTHR42745:SF1">
    <property type="entry name" value="ARABINOSE 5-PHOSPHATE ISOMERASE KDSD"/>
    <property type="match status" value="1"/>
</dbReference>
<feature type="domain" description="CBS" evidence="9">
    <location>
        <begin position="274"/>
        <end position="326"/>
    </location>
</feature>
<evidence type="ECO:0000313" key="11">
    <source>
        <dbReference type="EMBL" id="MBB3149750.1"/>
    </source>
</evidence>
<keyword evidence="2" id="KW-0677">Repeat</keyword>
<dbReference type="InterPro" id="IPR000644">
    <property type="entry name" value="CBS_dom"/>
</dbReference>
<evidence type="ECO:0000256" key="1">
    <source>
        <dbReference type="ARBA" id="ARBA00008165"/>
    </source>
</evidence>
<dbReference type="RefSeq" id="WP_183665616.1">
    <property type="nucleotide sequence ID" value="NZ_JACHXN010000041.1"/>
</dbReference>
<keyword evidence="6" id="KW-0862">Zinc</keyword>
<dbReference type="CDD" id="cd04604">
    <property type="entry name" value="CBS_pair_SIS_assoc"/>
    <property type="match status" value="1"/>
</dbReference>
<name>A0A839ULK0_9HYPH</name>
<feature type="binding site" evidence="5">
    <location>
        <position position="84"/>
    </location>
    <ligand>
        <name>substrate</name>
    </ligand>
</feature>
<dbReference type="InterPro" id="IPR004800">
    <property type="entry name" value="KdsD/KpsF-type"/>
</dbReference>
<evidence type="ECO:0000256" key="7">
    <source>
        <dbReference type="PIRSR" id="PIRSR004692-3"/>
    </source>
</evidence>
<dbReference type="PIRSF" id="PIRSF004692">
    <property type="entry name" value="KdsD_KpsF"/>
    <property type="match status" value="1"/>
</dbReference>
<dbReference type="Proteomes" id="UP000554520">
    <property type="component" value="Unassembled WGS sequence"/>
</dbReference>
<dbReference type="InterPro" id="IPR035474">
    <property type="entry name" value="SIS_Kpsf"/>
</dbReference>
<feature type="domain" description="SIS" evidence="10">
    <location>
        <begin position="43"/>
        <end position="186"/>
    </location>
</feature>
<dbReference type="PROSITE" id="PS51371">
    <property type="entry name" value="CBS"/>
    <property type="match status" value="2"/>
</dbReference>
<evidence type="ECO:0000313" key="12">
    <source>
        <dbReference type="Proteomes" id="UP000554520"/>
    </source>
</evidence>
<dbReference type="PROSITE" id="PS51464">
    <property type="entry name" value="SIS"/>
    <property type="match status" value="1"/>
</dbReference>
<dbReference type="SMART" id="SM00116">
    <property type="entry name" value="CBS"/>
    <property type="match status" value="2"/>
</dbReference>
<feature type="site" description="Catalytically relevant" evidence="7">
    <location>
        <position position="113"/>
    </location>
</feature>
<dbReference type="GO" id="GO:0046872">
    <property type="term" value="F:metal ion binding"/>
    <property type="evidence" value="ECO:0007669"/>
    <property type="project" value="UniProtKB-KW"/>
</dbReference>
<dbReference type="Gene3D" id="3.40.50.10490">
    <property type="entry name" value="Glucose-6-phosphate isomerase like protein, domain 1"/>
    <property type="match status" value="1"/>
</dbReference>
<keyword evidence="12" id="KW-1185">Reference proteome</keyword>
<feature type="binding site" evidence="6">
    <location>
        <position position="84"/>
    </location>
    <ligand>
        <name>Zn(2+)</name>
        <dbReference type="ChEBI" id="CHEBI:29105"/>
    </ligand>
</feature>
<protein>
    <submittedName>
        <fullName evidence="11">Arabinose-5-phosphate isomerase</fullName>
        <ecNumber evidence="11">5.3.1.13</ecNumber>
    </submittedName>
</protein>
<comment type="similarity">
    <text evidence="1 4">Belongs to the SIS family. GutQ/KpsF subfamily.</text>
</comment>
<accession>A0A839ULK0</accession>
<feature type="site" description="Catalytically relevant" evidence="7">
    <location>
        <position position="61"/>
    </location>
</feature>
<feature type="site" description="Catalytically relevant" evidence="7">
    <location>
        <position position="195"/>
    </location>
</feature>
<dbReference type="InterPro" id="IPR046342">
    <property type="entry name" value="CBS_dom_sf"/>
</dbReference>
<dbReference type="GO" id="GO:0097367">
    <property type="term" value="F:carbohydrate derivative binding"/>
    <property type="evidence" value="ECO:0007669"/>
    <property type="project" value="InterPro"/>
</dbReference>
<dbReference type="InterPro" id="IPR001347">
    <property type="entry name" value="SIS_dom"/>
</dbReference>
<dbReference type="NCBIfam" id="TIGR00393">
    <property type="entry name" value="kpsF"/>
    <property type="match status" value="1"/>
</dbReference>
<evidence type="ECO:0000256" key="4">
    <source>
        <dbReference type="PIRNR" id="PIRNR004692"/>
    </source>
</evidence>
<organism evidence="11 12">
    <name type="scientific">Phyllobacterium trifolii</name>
    <dbReference type="NCBI Taxonomy" id="300193"/>
    <lineage>
        <taxon>Bacteria</taxon>
        <taxon>Pseudomonadati</taxon>
        <taxon>Pseudomonadota</taxon>
        <taxon>Alphaproteobacteria</taxon>
        <taxon>Hyphomicrobiales</taxon>
        <taxon>Phyllobacteriaceae</taxon>
        <taxon>Phyllobacterium</taxon>
    </lineage>
</organism>
<evidence type="ECO:0000259" key="10">
    <source>
        <dbReference type="PROSITE" id="PS51464"/>
    </source>
</evidence>
<dbReference type="Pfam" id="PF00571">
    <property type="entry name" value="CBS"/>
    <property type="match status" value="2"/>
</dbReference>
<evidence type="ECO:0000259" key="9">
    <source>
        <dbReference type="PROSITE" id="PS51371"/>
    </source>
</evidence>
<proteinExistence type="inferred from homology"/>
<dbReference type="GO" id="GO:1901135">
    <property type="term" value="P:carbohydrate derivative metabolic process"/>
    <property type="evidence" value="ECO:0007669"/>
    <property type="project" value="InterPro"/>
</dbReference>
<evidence type="ECO:0000256" key="3">
    <source>
        <dbReference type="ARBA" id="ARBA00023122"/>
    </source>
</evidence>
<dbReference type="EC" id="5.3.1.13" evidence="11"/>
<feature type="domain" description="CBS" evidence="9">
    <location>
        <begin position="211"/>
        <end position="269"/>
    </location>
</feature>
<keyword evidence="6" id="KW-0479">Metal-binding</keyword>
<gene>
    <name evidence="11" type="ORF">FHS21_006204</name>
</gene>
<evidence type="ECO:0000256" key="6">
    <source>
        <dbReference type="PIRSR" id="PIRSR004692-2"/>
    </source>
</evidence>
<feature type="site" description="Catalytically relevant" evidence="7">
    <location>
        <position position="154"/>
    </location>
</feature>
<dbReference type="AlphaFoldDB" id="A0A839ULK0"/>
<feature type="binding site" evidence="5">
    <location>
        <position position="90"/>
    </location>
    <ligand>
        <name>substrate</name>
    </ligand>
</feature>
<dbReference type="PANTHER" id="PTHR42745">
    <property type="match status" value="1"/>
</dbReference>
<dbReference type="GO" id="GO:0019146">
    <property type="term" value="F:arabinose-5-phosphate isomerase activity"/>
    <property type="evidence" value="ECO:0007669"/>
    <property type="project" value="UniProtKB-EC"/>
</dbReference>
<dbReference type="SUPFAM" id="SSF53697">
    <property type="entry name" value="SIS domain"/>
    <property type="match status" value="1"/>
</dbReference>
<keyword evidence="3 8" id="KW-0129">CBS domain</keyword>
<sequence>MSDSQALNNNSIDLISLARKALSVEAEALNETADALGPEFEQVVRLFVNASGRIIVSGMGKSGHVGRKIAATLSSVGCPAFFIHPGEASHGDLGMLVEGDVLFALSNSGTTAELSDIVSFCQLIGLPIVSLTSDARSRLATASDIALVYPRPLEVCTVGMAPTTSTTVMMALGDAIAVCAMNLLGTTVDHFNRFHPGGKLGAQTSRVHQLMHSGAALPVVSATTSMREVILTISQKGFGIAIIRSGDNTVLGVITDGDMRRHIETLWDNVAGDIAHLDPIVVNQNALASTVLQQMTQHKISAVPVLNDEGALVGLLHIHDCLRAGL</sequence>
<dbReference type="GO" id="GO:0005975">
    <property type="term" value="P:carbohydrate metabolic process"/>
    <property type="evidence" value="ECO:0007669"/>
    <property type="project" value="InterPro"/>
</dbReference>
<comment type="caution">
    <text evidence="11">The sequence shown here is derived from an EMBL/GenBank/DDBJ whole genome shotgun (WGS) entry which is preliminary data.</text>
</comment>
<evidence type="ECO:0000256" key="8">
    <source>
        <dbReference type="PROSITE-ProRule" id="PRU00703"/>
    </source>
</evidence>
<dbReference type="Gene3D" id="3.10.580.10">
    <property type="entry name" value="CBS-domain"/>
    <property type="match status" value="1"/>
</dbReference>
<evidence type="ECO:0000256" key="2">
    <source>
        <dbReference type="ARBA" id="ARBA00022737"/>
    </source>
</evidence>